<dbReference type="InterPro" id="IPR003594">
    <property type="entry name" value="HATPase_dom"/>
</dbReference>
<dbReference type="FunFam" id="3.30.565.10:FF:000016">
    <property type="entry name" value="Chemotaxis protein CheA, putative"/>
    <property type="match status" value="1"/>
</dbReference>
<keyword evidence="5" id="KW-0418">Kinase</keyword>
<dbReference type="SUPFAM" id="SSF50341">
    <property type="entry name" value="CheW-like"/>
    <property type="match status" value="1"/>
</dbReference>
<dbReference type="CDD" id="cd00088">
    <property type="entry name" value="HPT"/>
    <property type="match status" value="1"/>
</dbReference>
<evidence type="ECO:0000256" key="2">
    <source>
        <dbReference type="ARBA" id="ARBA00012438"/>
    </source>
</evidence>
<feature type="domain" description="HPt" evidence="9">
    <location>
        <begin position="1"/>
        <end position="105"/>
    </location>
</feature>
<feature type="modified residue" description="Phosphohistidine" evidence="6">
    <location>
        <position position="46"/>
    </location>
</feature>
<dbReference type="PROSITE" id="PS50894">
    <property type="entry name" value="HPT"/>
    <property type="match status" value="1"/>
</dbReference>
<dbReference type="Pfam" id="PF01584">
    <property type="entry name" value="CheW"/>
    <property type="match status" value="1"/>
</dbReference>
<evidence type="ECO:0000256" key="5">
    <source>
        <dbReference type="ARBA" id="ARBA00022777"/>
    </source>
</evidence>
<evidence type="ECO:0000256" key="6">
    <source>
        <dbReference type="PROSITE-ProRule" id="PRU00110"/>
    </source>
</evidence>
<dbReference type="InterPro" id="IPR036061">
    <property type="entry name" value="CheW-like_dom_sf"/>
</dbReference>
<dbReference type="GO" id="GO:0000155">
    <property type="term" value="F:phosphorelay sensor kinase activity"/>
    <property type="evidence" value="ECO:0007669"/>
    <property type="project" value="UniProtKB-ARBA"/>
</dbReference>
<dbReference type="PANTHER" id="PTHR43395">
    <property type="entry name" value="SENSOR HISTIDINE KINASE CHEA"/>
    <property type="match status" value="1"/>
</dbReference>
<dbReference type="EMBL" id="JACXWD010000002">
    <property type="protein sequence ID" value="MBD3866768.1"/>
    <property type="molecule type" value="Genomic_DNA"/>
</dbReference>
<dbReference type="InterPro" id="IPR008207">
    <property type="entry name" value="Sig_transdc_His_kin_Hpt_dom"/>
</dbReference>
<keyword evidence="4" id="KW-0808">Transferase</keyword>
<dbReference type="InterPro" id="IPR036890">
    <property type="entry name" value="HATPase_C_sf"/>
</dbReference>
<comment type="catalytic activity">
    <reaction evidence="1">
        <text>ATP + protein L-histidine = ADP + protein N-phospho-L-histidine.</text>
        <dbReference type="EC" id="2.7.13.3"/>
    </reaction>
</comment>
<evidence type="ECO:0000259" key="8">
    <source>
        <dbReference type="PROSITE" id="PS50109"/>
    </source>
</evidence>
<comment type="caution">
    <text evidence="10">The sequence shown here is derived from an EMBL/GenBank/DDBJ whole genome shotgun (WGS) entry which is preliminary data.</text>
</comment>
<reference evidence="10 11" key="1">
    <citation type="submission" date="2020-08" db="EMBL/GenBank/DDBJ databases">
        <title>Acidobacteriota in marine sediments use diverse sulfur dissimilation pathways.</title>
        <authorList>
            <person name="Wasmund K."/>
        </authorList>
    </citation>
    <scope>NUCLEOTIDE SEQUENCE [LARGE SCALE GENOMIC DNA]</scope>
    <source>
        <strain evidence="10">MAG AM4</strain>
    </source>
</reference>
<feature type="domain" description="Histidine kinase" evidence="8">
    <location>
        <begin position="291"/>
        <end position="500"/>
    </location>
</feature>
<sequence>MDMARYTALFLAEAVDHLEQSDAVVQRLEYNGSSPEDLNGLFRHLHSLKGMAATMGFADMARISHALEDLLDRSRKNPENQTVPSEDLLLVSSGLGYIRTIVRNVGSDRPMESPDAAALADLIRSRLEGTKPAPKENIIPREPAPAPSPAGRETKPSWEIELRLNDDSAESTGQVVALVNCLGALGSVRHISPPLPSAGRSGFGKRISLILESVRDREELERILKSMDAVRGFKLTAGRSGLKAEKPASRSARFVRVRADLLDDLMENALELTLAHEDMPGKLDAGGNPALVRQLQRCRQLVDTQYATLTELRLVPFESVANRVRAGVNALATRQGKKIRFCMEGLLVRLDRSLLESLVDPLLHIMRNAIDHGIESDRERKAAGKPSEGTITLKLSREGNEVRISIEDDGRGMRSSELRNRAVALNLMSREQADGLTNRECHFLVTLPGFSTLSRAGDVSGRGVGMDVVRHEVESLGGRLEISSRPGEGTLFALDVPQSMAIIQALLVRCRQELFAVPVTAISRTVALKDTALIRDGDRLYIKKGDNEDPMPAIAMNRKCGDPVPAGGVALLPYGDGGEAILVDEVVARREVLVRPLDPPLRMLKRFSGAAMLGDGSIALVIDPRNMVAGETEAGPGF</sequence>
<dbReference type="SUPFAM" id="SSF55874">
    <property type="entry name" value="ATPase domain of HSP90 chaperone/DNA topoisomerase II/histidine kinase"/>
    <property type="match status" value="1"/>
</dbReference>
<dbReference type="InterPro" id="IPR002545">
    <property type="entry name" value="CheW-lke_dom"/>
</dbReference>
<evidence type="ECO:0000313" key="11">
    <source>
        <dbReference type="Proteomes" id="UP000648239"/>
    </source>
</evidence>
<evidence type="ECO:0000256" key="4">
    <source>
        <dbReference type="ARBA" id="ARBA00022679"/>
    </source>
</evidence>
<dbReference type="SMART" id="SM00073">
    <property type="entry name" value="HPT"/>
    <property type="match status" value="1"/>
</dbReference>
<dbReference type="InterPro" id="IPR004358">
    <property type="entry name" value="Sig_transdc_His_kin-like_C"/>
</dbReference>
<dbReference type="PANTHER" id="PTHR43395:SF1">
    <property type="entry name" value="CHEMOTAXIS PROTEIN CHEA"/>
    <property type="match status" value="1"/>
</dbReference>
<dbReference type="Gene3D" id="3.30.565.10">
    <property type="entry name" value="Histidine kinase-like ATPase, C-terminal domain"/>
    <property type="match status" value="1"/>
</dbReference>
<evidence type="ECO:0000256" key="7">
    <source>
        <dbReference type="SAM" id="MobiDB-lite"/>
    </source>
</evidence>
<dbReference type="EC" id="2.7.13.3" evidence="2"/>
<dbReference type="InterPro" id="IPR051315">
    <property type="entry name" value="Bact_Chemotaxis_CheA"/>
</dbReference>
<dbReference type="SMART" id="SM00387">
    <property type="entry name" value="HATPase_c"/>
    <property type="match status" value="1"/>
</dbReference>
<dbReference type="PRINTS" id="PR00344">
    <property type="entry name" value="BCTRLSENSOR"/>
</dbReference>
<dbReference type="Pfam" id="PF01627">
    <property type="entry name" value="Hpt"/>
    <property type="match status" value="1"/>
</dbReference>
<keyword evidence="3 6" id="KW-0597">Phosphoprotein</keyword>
<evidence type="ECO:0000256" key="1">
    <source>
        <dbReference type="ARBA" id="ARBA00000085"/>
    </source>
</evidence>
<organism evidence="10 11">
    <name type="scientific">Candidatus Polarisedimenticola svalbardensis</name>
    <dbReference type="NCBI Taxonomy" id="2886004"/>
    <lineage>
        <taxon>Bacteria</taxon>
        <taxon>Pseudomonadati</taxon>
        <taxon>Acidobacteriota</taxon>
        <taxon>Candidatus Polarisedimenticolia</taxon>
        <taxon>Candidatus Polarisedimenticolales</taxon>
        <taxon>Candidatus Polarisedimenticolaceae</taxon>
        <taxon>Candidatus Polarisedimenticola</taxon>
    </lineage>
</organism>
<protein>
    <recommendedName>
        <fullName evidence="2">histidine kinase</fullName>
        <ecNumber evidence="2">2.7.13.3</ecNumber>
    </recommendedName>
</protein>
<gene>
    <name evidence="10" type="ORF">IFK94_01465</name>
</gene>
<dbReference type="Gene3D" id="1.20.120.160">
    <property type="entry name" value="HPT domain"/>
    <property type="match status" value="1"/>
</dbReference>
<evidence type="ECO:0000256" key="3">
    <source>
        <dbReference type="ARBA" id="ARBA00022553"/>
    </source>
</evidence>
<dbReference type="AlphaFoldDB" id="A0A8J6XS16"/>
<name>A0A8J6XS16_9BACT</name>
<dbReference type="GO" id="GO:0006935">
    <property type="term" value="P:chemotaxis"/>
    <property type="evidence" value="ECO:0007669"/>
    <property type="project" value="InterPro"/>
</dbReference>
<feature type="region of interest" description="Disordered" evidence="7">
    <location>
        <begin position="130"/>
        <end position="155"/>
    </location>
</feature>
<dbReference type="PROSITE" id="PS50109">
    <property type="entry name" value="HIS_KIN"/>
    <property type="match status" value="1"/>
</dbReference>
<dbReference type="InterPro" id="IPR036641">
    <property type="entry name" value="HPT_dom_sf"/>
</dbReference>
<dbReference type="Pfam" id="PF02518">
    <property type="entry name" value="HATPase_c"/>
    <property type="match status" value="1"/>
</dbReference>
<evidence type="ECO:0000313" key="10">
    <source>
        <dbReference type="EMBL" id="MBD3866768.1"/>
    </source>
</evidence>
<dbReference type="SUPFAM" id="SSF47226">
    <property type="entry name" value="Histidine-containing phosphotransfer domain, HPT domain"/>
    <property type="match status" value="1"/>
</dbReference>
<proteinExistence type="predicted"/>
<dbReference type="Proteomes" id="UP000648239">
    <property type="component" value="Unassembled WGS sequence"/>
</dbReference>
<dbReference type="SMART" id="SM00260">
    <property type="entry name" value="CheW"/>
    <property type="match status" value="1"/>
</dbReference>
<accession>A0A8J6XS16</accession>
<evidence type="ECO:0000259" key="9">
    <source>
        <dbReference type="PROSITE" id="PS50894"/>
    </source>
</evidence>
<dbReference type="Gene3D" id="2.30.30.40">
    <property type="entry name" value="SH3 Domains"/>
    <property type="match status" value="1"/>
</dbReference>
<dbReference type="InterPro" id="IPR005467">
    <property type="entry name" value="His_kinase_dom"/>
</dbReference>